<dbReference type="GO" id="GO:0010181">
    <property type="term" value="F:FMN binding"/>
    <property type="evidence" value="ECO:0007669"/>
    <property type="project" value="TreeGrafter"/>
</dbReference>
<dbReference type="RefSeq" id="WP_187760832.1">
    <property type="nucleotide sequence ID" value="NZ_CP061038.1"/>
</dbReference>
<feature type="domain" description="NADPH-dependent FMN reductase-like" evidence="1">
    <location>
        <begin position="2"/>
        <end position="143"/>
    </location>
</feature>
<dbReference type="InterPro" id="IPR029039">
    <property type="entry name" value="Flavoprotein-like_sf"/>
</dbReference>
<dbReference type="KEGG" id="spap:H3Z74_17375"/>
<dbReference type="InterPro" id="IPR005025">
    <property type="entry name" value="FMN_Rdtase-like_dom"/>
</dbReference>
<dbReference type="InterPro" id="IPR050712">
    <property type="entry name" value="NAD(P)H-dep_reductase"/>
</dbReference>
<dbReference type="EMBL" id="CP061038">
    <property type="protein sequence ID" value="QNQ08504.1"/>
    <property type="molecule type" value="Genomic_DNA"/>
</dbReference>
<dbReference type="Proteomes" id="UP000516148">
    <property type="component" value="Chromosome"/>
</dbReference>
<evidence type="ECO:0000259" key="1">
    <source>
        <dbReference type="Pfam" id="PF03358"/>
    </source>
</evidence>
<protein>
    <submittedName>
        <fullName evidence="2">NAD(P)H-dependent oxidoreductase</fullName>
    </submittedName>
</protein>
<dbReference type="Gene3D" id="3.40.50.360">
    <property type="match status" value="1"/>
</dbReference>
<dbReference type="GO" id="GO:0016491">
    <property type="term" value="F:oxidoreductase activity"/>
    <property type="evidence" value="ECO:0007669"/>
    <property type="project" value="InterPro"/>
</dbReference>
<organism evidence="2 3">
    <name type="scientific">Sphingomonas alpina</name>
    <dbReference type="NCBI Taxonomy" id="653931"/>
    <lineage>
        <taxon>Bacteria</taxon>
        <taxon>Pseudomonadati</taxon>
        <taxon>Pseudomonadota</taxon>
        <taxon>Alphaproteobacteria</taxon>
        <taxon>Sphingomonadales</taxon>
        <taxon>Sphingomonadaceae</taxon>
        <taxon>Sphingomonas</taxon>
    </lineage>
</organism>
<dbReference type="SUPFAM" id="SSF52218">
    <property type="entry name" value="Flavoproteins"/>
    <property type="match status" value="1"/>
</dbReference>
<dbReference type="AlphaFoldDB" id="A0A7H0LFQ1"/>
<name>A0A7H0LFQ1_9SPHN</name>
<dbReference type="PANTHER" id="PTHR30543">
    <property type="entry name" value="CHROMATE REDUCTASE"/>
    <property type="match status" value="1"/>
</dbReference>
<keyword evidence="3" id="KW-1185">Reference proteome</keyword>
<gene>
    <name evidence="2" type="ORF">H3Z74_17375</name>
</gene>
<dbReference type="Pfam" id="PF03358">
    <property type="entry name" value="FMN_red"/>
    <property type="match status" value="1"/>
</dbReference>
<evidence type="ECO:0000313" key="3">
    <source>
        <dbReference type="Proteomes" id="UP000516148"/>
    </source>
</evidence>
<accession>A0A7H0LFQ1</accession>
<evidence type="ECO:0000313" key="2">
    <source>
        <dbReference type="EMBL" id="QNQ08504.1"/>
    </source>
</evidence>
<proteinExistence type="predicted"/>
<reference evidence="2 3" key="1">
    <citation type="submission" date="2020-09" db="EMBL/GenBank/DDBJ databases">
        <title>Sphingomonas sp., a new species isolated from pork steak.</title>
        <authorList>
            <person name="Heidler von Heilborn D."/>
        </authorList>
    </citation>
    <scope>NUCLEOTIDE SEQUENCE [LARGE SCALE GENOMIC DNA]</scope>
    <source>
        <strain evidence="3">S8-3T</strain>
    </source>
</reference>
<dbReference type="PANTHER" id="PTHR30543:SF31">
    <property type="entry name" value="NADPH-DEPENDENT AZOREDUCTASE AZR"/>
    <property type="match status" value="1"/>
</dbReference>
<sequence>MITIITGSQRPRSQSAKVAAFVQMLLDRRTVGAHAVTLETGLLPLWTDDPEAQAAQVEAWAPVATMIRASDALVLVAPEWNGMAPPALKNFFLYCTSHELADRPALIVGLSSGHGGSAPASELRLSSYRDTQICYIPEQVIVRRVTEVLNEPEPVSEDDAYIRFRLDYALGILIEYGAALAQVRSSGARNFELIPYGM</sequence>
<dbReference type="GO" id="GO:0005829">
    <property type="term" value="C:cytosol"/>
    <property type="evidence" value="ECO:0007669"/>
    <property type="project" value="TreeGrafter"/>
</dbReference>